<keyword evidence="5" id="KW-1185">Reference proteome</keyword>
<evidence type="ECO:0000256" key="1">
    <source>
        <dbReference type="SAM" id="MobiDB-lite"/>
    </source>
</evidence>
<dbReference type="GO" id="GO:0006508">
    <property type="term" value="P:proteolysis"/>
    <property type="evidence" value="ECO:0007669"/>
    <property type="project" value="InterPro"/>
</dbReference>
<protein>
    <submittedName>
        <fullName evidence="4">Peptidase C14</fullName>
    </submittedName>
</protein>
<feature type="compositionally biased region" description="Low complexity" evidence="1">
    <location>
        <begin position="398"/>
        <end position="412"/>
    </location>
</feature>
<feature type="domain" description="Peptidase C14 caspase" evidence="3">
    <location>
        <begin position="4"/>
        <end position="234"/>
    </location>
</feature>
<evidence type="ECO:0000313" key="4">
    <source>
        <dbReference type="EMBL" id="KYC39195.1"/>
    </source>
</evidence>
<dbReference type="InterPro" id="IPR011600">
    <property type="entry name" value="Pept_C14_caspase"/>
</dbReference>
<organism evidence="4 5">
    <name type="scientific">Scytonema hofmannii PCC 7110</name>
    <dbReference type="NCBI Taxonomy" id="128403"/>
    <lineage>
        <taxon>Bacteria</taxon>
        <taxon>Bacillati</taxon>
        <taxon>Cyanobacteriota</taxon>
        <taxon>Cyanophyceae</taxon>
        <taxon>Nostocales</taxon>
        <taxon>Scytonemataceae</taxon>
        <taxon>Scytonema</taxon>
    </lineage>
</organism>
<gene>
    <name evidence="4" type="ORF">WA1_31075</name>
</gene>
<dbReference type="STRING" id="128403.WA1_31075"/>
<name>A0A139X3C8_9CYAN</name>
<evidence type="ECO:0000256" key="2">
    <source>
        <dbReference type="SAM" id="Phobius"/>
    </source>
</evidence>
<dbReference type="InterPro" id="IPR029030">
    <property type="entry name" value="Caspase-like_dom_sf"/>
</dbReference>
<feature type="region of interest" description="Disordered" evidence="1">
    <location>
        <begin position="276"/>
        <end position="323"/>
    </location>
</feature>
<dbReference type="SUPFAM" id="SSF52129">
    <property type="entry name" value="Caspase-like"/>
    <property type="match status" value="1"/>
</dbReference>
<reference evidence="4 5" key="1">
    <citation type="journal article" date="2013" name="Genome Biol. Evol.">
        <title>Genomes of Stigonematalean cyanobacteria (subsection V) and the evolution of oxygenic photosynthesis from prokaryotes to plastids.</title>
        <authorList>
            <person name="Dagan T."/>
            <person name="Roettger M."/>
            <person name="Stucken K."/>
            <person name="Landan G."/>
            <person name="Koch R."/>
            <person name="Major P."/>
            <person name="Gould S.B."/>
            <person name="Goremykin V.V."/>
            <person name="Rippka R."/>
            <person name="Tandeau de Marsac N."/>
            <person name="Gugger M."/>
            <person name="Lockhart P.J."/>
            <person name="Allen J.F."/>
            <person name="Brune I."/>
            <person name="Maus I."/>
            <person name="Puhler A."/>
            <person name="Martin W.F."/>
        </authorList>
    </citation>
    <scope>NUCLEOTIDE SEQUENCE [LARGE SCALE GENOMIC DNA]</scope>
    <source>
        <strain evidence="4 5">PCC 7110</strain>
    </source>
</reference>
<proteinExistence type="predicted"/>
<dbReference type="OrthoDB" id="581349at2"/>
<keyword evidence="2" id="KW-0472">Membrane</keyword>
<dbReference type="Gene3D" id="3.40.50.1460">
    <property type="match status" value="1"/>
</dbReference>
<dbReference type="RefSeq" id="WP_066613066.1">
    <property type="nucleotide sequence ID" value="NZ_KQ976354.1"/>
</dbReference>
<dbReference type="Pfam" id="PF00656">
    <property type="entry name" value="Peptidase_C14"/>
    <property type="match status" value="1"/>
</dbReference>
<keyword evidence="2" id="KW-1133">Transmembrane helix</keyword>
<keyword evidence="2" id="KW-0812">Transmembrane</keyword>
<accession>A0A139X3C8</accession>
<evidence type="ECO:0000259" key="3">
    <source>
        <dbReference type="Pfam" id="PF00656"/>
    </source>
</evidence>
<evidence type="ECO:0000313" key="5">
    <source>
        <dbReference type="Proteomes" id="UP000076925"/>
    </source>
</evidence>
<feature type="compositionally biased region" description="Low complexity" evidence="1">
    <location>
        <begin position="297"/>
        <end position="306"/>
    </location>
</feature>
<dbReference type="EMBL" id="ANNX02000035">
    <property type="protein sequence ID" value="KYC39195.1"/>
    <property type="molecule type" value="Genomic_DNA"/>
</dbReference>
<feature type="transmembrane region" description="Helical" evidence="2">
    <location>
        <begin position="333"/>
        <end position="352"/>
    </location>
</feature>
<sequence length="613" mass="67240">MANNWAIAIGINQYHFYQPLGYAQADAEAVKDFLVTHGGFLPQQCLLMTDTSPPFRDRSTIPTKENILLLVEDLVATDFQPQDRVWFFFSGYGTNAKGQDYLMAMDGNPNHIEETGIDLRSIMQSLQFAALNAFILLDINRATGSQADAFVGQESVELAKELQIPTILSCQLEEFSYESSELSHGFFTATLLEALRFGHGSSLTNLENYLSVRTPELCQHHWRPTQNPIVVSTLEGQIILPQFDDKRDKKSASAVARSEFTPLVLVAPSLGEEVKSRGSGALKTRGAEEQGSGEENSTLSSTSLAPSLPPSLTPSLPHPTSAKKATSSFLPKLLFGSVVTMLLLCIIAVVVLHERVGLRLGKLLPVSSKTDTNGDRDAVGVSPKAPTVAVTASTPSDLQVSPQPTLQPTSSSDESQKRIIALADLEKMSLTPDQASNLRLAIIKAREIPPSDPLYQQAQADIEVWSRIILELAENRAKEKRYSDAIAAAQLITKEESIFSKAQFQMRQWRLMAKQYMSNTTLVDAASGLVQPGQASTYNRAIEVAKKVPQGQPGFDVAKKSIDTWSEKIFELAQRRATRREFKSAIDTAVLVPEGTAAYKEAQEAIKKWSKTN</sequence>
<dbReference type="AlphaFoldDB" id="A0A139X3C8"/>
<dbReference type="Proteomes" id="UP000076925">
    <property type="component" value="Unassembled WGS sequence"/>
</dbReference>
<comment type="caution">
    <text evidence="4">The sequence shown here is derived from an EMBL/GenBank/DDBJ whole genome shotgun (WGS) entry which is preliminary data.</text>
</comment>
<feature type="region of interest" description="Disordered" evidence="1">
    <location>
        <begin position="365"/>
        <end position="415"/>
    </location>
</feature>
<dbReference type="GO" id="GO:0004197">
    <property type="term" value="F:cysteine-type endopeptidase activity"/>
    <property type="evidence" value="ECO:0007669"/>
    <property type="project" value="InterPro"/>
</dbReference>